<gene>
    <name evidence="2" type="ORF">A2478_03850</name>
</gene>
<proteinExistence type="predicted"/>
<comment type="caution">
    <text evidence="2">The sequence shown here is derived from an EMBL/GenBank/DDBJ whole genome shotgun (WGS) entry which is preliminary data.</text>
</comment>
<evidence type="ECO:0000313" key="3">
    <source>
        <dbReference type="Proteomes" id="UP000179001"/>
    </source>
</evidence>
<dbReference type="Gene3D" id="3.20.20.140">
    <property type="entry name" value="Metal-dependent hydrolases"/>
    <property type="match status" value="1"/>
</dbReference>
<sequence length="287" mass="32317">MHSTHSDGKLSVTQLTEIIKEKKLEYCALSDHNTVSGVSELIEALKNTEIKVIPAVELTAKYHNNEIHVLAYDFDIEMAAKIIKERNEIVNGQRIKEMKLAIELSRKAGLKVTEGLSLNEKQPVTLTIALDICDNSDNQSFFVKNFGKEFTTEDVFYEYQAPGKVCHVERSGVTVEWIIQQFKGIAQDLIIAHPFVSVSVVALPLSESEIKDLLDLGLTGIEVYHNRTSVEQIKLLEKIVNERYIHYTGGSDFHGKTKDTPISQYASNCFVSSFLLTNHKSDYPNKL</sequence>
<reference evidence="2 3" key="1">
    <citation type="journal article" date="2016" name="Nat. Commun.">
        <title>Thousands of microbial genomes shed light on interconnected biogeochemical processes in an aquifer system.</title>
        <authorList>
            <person name="Anantharaman K."/>
            <person name="Brown C.T."/>
            <person name="Hug L.A."/>
            <person name="Sharon I."/>
            <person name="Castelle C.J."/>
            <person name="Probst A.J."/>
            <person name="Thomas B.C."/>
            <person name="Singh A."/>
            <person name="Wilkins M.J."/>
            <person name="Karaoz U."/>
            <person name="Brodie E.L."/>
            <person name="Williams K.H."/>
            <person name="Hubbard S.S."/>
            <person name="Banfield J.F."/>
        </authorList>
    </citation>
    <scope>NUCLEOTIDE SEQUENCE [LARGE SCALE GENOMIC DNA]</scope>
</reference>
<dbReference type="GO" id="GO:0004534">
    <property type="term" value="F:5'-3' RNA exonuclease activity"/>
    <property type="evidence" value="ECO:0007669"/>
    <property type="project" value="TreeGrafter"/>
</dbReference>
<dbReference type="PANTHER" id="PTHR42924">
    <property type="entry name" value="EXONUCLEASE"/>
    <property type="match status" value="1"/>
</dbReference>
<organism evidence="2 3">
    <name type="scientific">Candidatus Falkowbacteria bacterium RIFOXYC2_FULL_36_12</name>
    <dbReference type="NCBI Taxonomy" id="1798002"/>
    <lineage>
        <taxon>Bacteria</taxon>
        <taxon>Candidatus Falkowiibacteriota</taxon>
    </lineage>
</organism>
<dbReference type="AlphaFoldDB" id="A0A1F5T110"/>
<dbReference type="STRING" id="1798002.A2478_03850"/>
<name>A0A1F5T110_9BACT</name>
<dbReference type="GO" id="GO:0035312">
    <property type="term" value="F:5'-3' DNA exonuclease activity"/>
    <property type="evidence" value="ECO:0007669"/>
    <property type="project" value="TreeGrafter"/>
</dbReference>
<dbReference type="InterPro" id="IPR004013">
    <property type="entry name" value="PHP_dom"/>
</dbReference>
<dbReference type="CDD" id="cd07438">
    <property type="entry name" value="PHP_HisPPase_AMP"/>
    <property type="match status" value="1"/>
</dbReference>
<dbReference type="PANTHER" id="PTHR42924:SF3">
    <property type="entry name" value="POLYMERASE_HISTIDINOL PHOSPHATASE N-TERMINAL DOMAIN-CONTAINING PROTEIN"/>
    <property type="match status" value="1"/>
</dbReference>
<protein>
    <recommendedName>
        <fullName evidence="1">Polymerase/histidinol phosphatase N-terminal domain-containing protein</fullName>
    </recommendedName>
</protein>
<dbReference type="Pfam" id="PF02811">
    <property type="entry name" value="PHP"/>
    <property type="match status" value="1"/>
</dbReference>
<accession>A0A1F5T110</accession>
<feature type="domain" description="Polymerase/histidinol phosphatase N-terminal" evidence="1">
    <location>
        <begin position="1"/>
        <end position="62"/>
    </location>
</feature>
<dbReference type="SMART" id="SM00481">
    <property type="entry name" value="POLIIIAc"/>
    <property type="match status" value="1"/>
</dbReference>
<dbReference type="InterPro" id="IPR003141">
    <property type="entry name" value="Pol/His_phosphatase_N"/>
</dbReference>
<dbReference type="InterPro" id="IPR052018">
    <property type="entry name" value="PHP_domain"/>
</dbReference>
<dbReference type="Proteomes" id="UP000179001">
    <property type="component" value="Unassembled WGS sequence"/>
</dbReference>
<dbReference type="EMBL" id="MFGJ01000006">
    <property type="protein sequence ID" value="OGF32426.1"/>
    <property type="molecule type" value="Genomic_DNA"/>
</dbReference>
<dbReference type="Gene3D" id="1.10.150.650">
    <property type="match status" value="1"/>
</dbReference>
<dbReference type="SUPFAM" id="SSF89550">
    <property type="entry name" value="PHP domain-like"/>
    <property type="match status" value="1"/>
</dbReference>
<evidence type="ECO:0000259" key="1">
    <source>
        <dbReference type="SMART" id="SM00481"/>
    </source>
</evidence>
<dbReference type="InterPro" id="IPR016195">
    <property type="entry name" value="Pol/histidinol_Pase-like"/>
</dbReference>
<evidence type="ECO:0000313" key="2">
    <source>
        <dbReference type="EMBL" id="OGF32426.1"/>
    </source>
</evidence>